<sequence>MDAKRRKLSADEKVELLEILEKRFEKHMERHQDLKWEDVLSKLEKNPEKLEALHAMERTGGKPDVVSYDQKKDVYTFMDCSEETPEGRRSICYDEEALEKRKKNKPETSVENMAREMGATLLDEEAYRQLQSVGEFDRKTSSWISTPESVRKLGGALFGDRRYGRVFIYHNGADSYYGVRGFRGSLKV</sequence>
<dbReference type="InterPro" id="IPR025352">
    <property type="entry name" value="DUF4256"/>
</dbReference>
<dbReference type="RefSeq" id="WP_207600578.1">
    <property type="nucleotide sequence ID" value="NZ_JAFNJU010000011.1"/>
</dbReference>
<name>A0A939KKF7_9CLOT</name>
<gene>
    <name evidence="2" type="ORF">J3A84_13545</name>
</gene>
<accession>A0A939KKF7</accession>
<evidence type="ECO:0000313" key="2">
    <source>
        <dbReference type="EMBL" id="MBO1266056.1"/>
    </source>
</evidence>
<feature type="coiled-coil region" evidence="1">
    <location>
        <begin position="10"/>
        <end position="37"/>
    </location>
</feature>
<dbReference type="EMBL" id="JAFNJU010000011">
    <property type="protein sequence ID" value="MBO1266056.1"/>
    <property type="molecule type" value="Genomic_DNA"/>
</dbReference>
<dbReference type="Proteomes" id="UP000664218">
    <property type="component" value="Unassembled WGS sequence"/>
</dbReference>
<evidence type="ECO:0000313" key="3">
    <source>
        <dbReference type="Proteomes" id="UP000664218"/>
    </source>
</evidence>
<keyword evidence="3" id="KW-1185">Reference proteome</keyword>
<proteinExistence type="predicted"/>
<keyword evidence="1" id="KW-0175">Coiled coil</keyword>
<organism evidence="2 3">
    <name type="scientific">Proteiniclasticum aestuarii</name>
    <dbReference type="NCBI Taxonomy" id="2817862"/>
    <lineage>
        <taxon>Bacteria</taxon>
        <taxon>Bacillati</taxon>
        <taxon>Bacillota</taxon>
        <taxon>Clostridia</taxon>
        <taxon>Eubacteriales</taxon>
        <taxon>Clostridiaceae</taxon>
        <taxon>Proteiniclasticum</taxon>
    </lineage>
</organism>
<protein>
    <submittedName>
        <fullName evidence="2">DUF4256 domain-containing protein</fullName>
    </submittedName>
</protein>
<reference evidence="2" key="1">
    <citation type="submission" date="2021-03" db="EMBL/GenBank/DDBJ databases">
        <title>Proteiniclasticum marinus sp. nov., isolated from tidal flat sediment.</title>
        <authorList>
            <person name="Namirimu T."/>
            <person name="Yang J.-A."/>
            <person name="Yang S.-H."/>
            <person name="Kim Y.-J."/>
            <person name="Kwon K.K."/>
        </authorList>
    </citation>
    <scope>NUCLEOTIDE SEQUENCE</scope>
    <source>
        <strain evidence="2">SCR006</strain>
    </source>
</reference>
<comment type="caution">
    <text evidence="2">The sequence shown here is derived from an EMBL/GenBank/DDBJ whole genome shotgun (WGS) entry which is preliminary data.</text>
</comment>
<evidence type="ECO:0000256" key="1">
    <source>
        <dbReference type="SAM" id="Coils"/>
    </source>
</evidence>
<dbReference type="AlphaFoldDB" id="A0A939KKF7"/>
<dbReference type="Pfam" id="PF14066">
    <property type="entry name" value="DUF4256"/>
    <property type="match status" value="1"/>
</dbReference>